<protein>
    <submittedName>
        <fullName evidence="2">3'5'-cyclic nucleotide phosphodiesterase family protein</fullName>
    </submittedName>
</protein>
<evidence type="ECO:0000313" key="2">
    <source>
        <dbReference type="EMBL" id="KZV17272.1"/>
    </source>
</evidence>
<sequence>MNNVDAYDDVKAKTAVVKEETSWEGNQVENQLKAQLCSSAIVNKSRTRAVQLKKQPAQCNEQTRSKQRQAG</sequence>
<dbReference type="EMBL" id="KV018446">
    <property type="protein sequence ID" value="KZV17272.1"/>
    <property type="molecule type" value="Genomic_DNA"/>
</dbReference>
<proteinExistence type="predicted"/>
<accession>A0A2Z7AEB0</accession>
<evidence type="ECO:0000256" key="1">
    <source>
        <dbReference type="SAM" id="MobiDB-lite"/>
    </source>
</evidence>
<organism evidence="2 3">
    <name type="scientific">Dorcoceras hygrometricum</name>
    <dbReference type="NCBI Taxonomy" id="472368"/>
    <lineage>
        <taxon>Eukaryota</taxon>
        <taxon>Viridiplantae</taxon>
        <taxon>Streptophyta</taxon>
        <taxon>Embryophyta</taxon>
        <taxon>Tracheophyta</taxon>
        <taxon>Spermatophyta</taxon>
        <taxon>Magnoliopsida</taxon>
        <taxon>eudicotyledons</taxon>
        <taxon>Gunneridae</taxon>
        <taxon>Pentapetalae</taxon>
        <taxon>asterids</taxon>
        <taxon>lamiids</taxon>
        <taxon>Lamiales</taxon>
        <taxon>Gesneriaceae</taxon>
        <taxon>Didymocarpoideae</taxon>
        <taxon>Trichosporeae</taxon>
        <taxon>Loxocarpinae</taxon>
        <taxon>Dorcoceras</taxon>
    </lineage>
</organism>
<evidence type="ECO:0000313" key="3">
    <source>
        <dbReference type="Proteomes" id="UP000250235"/>
    </source>
</evidence>
<dbReference type="Proteomes" id="UP000250235">
    <property type="component" value="Unassembled WGS sequence"/>
</dbReference>
<keyword evidence="3" id="KW-1185">Reference proteome</keyword>
<feature type="region of interest" description="Disordered" evidence="1">
    <location>
        <begin position="48"/>
        <end position="71"/>
    </location>
</feature>
<reference evidence="2 3" key="1">
    <citation type="journal article" date="2015" name="Proc. Natl. Acad. Sci. U.S.A.">
        <title>The resurrection genome of Boea hygrometrica: A blueprint for survival of dehydration.</title>
        <authorList>
            <person name="Xiao L."/>
            <person name="Yang G."/>
            <person name="Zhang L."/>
            <person name="Yang X."/>
            <person name="Zhao S."/>
            <person name="Ji Z."/>
            <person name="Zhou Q."/>
            <person name="Hu M."/>
            <person name="Wang Y."/>
            <person name="Chen M."/>
            <person name="Xu Y."/>
            <person name="Jin H."/>
            <person name="Xiao X."/>
            <person name="Hu G."/>
            <person name="Bao F."/>
            <person name="Hu Y."/>
            <person name="Wan P."/>
            <person name="Li L."/>
            <person name="Deng X."/>
            <person name="Kuang T."/>
            <person name="Xiang C."/>
            <person name="Zhu J.K."/>
            <person name="Oliver M.J."/>
            <person name="He Y."/>
        </authorList>
    </citation>
    <scope>NUCLEOTIDE SEQUENCE [LARGE SCALE GENOMIC DNA]</scope>
    <source>
        <strain evidence="3">cv. XS01</strain>
    </source>
</reference>
<dbReference type="AlphaFoldDB" id="A0A2Z7AEB0"/>
<feature type="compositionally biased region" description="Polar residues" evidence="1">
    <location>
        <begin position="57"/>
        <end position="71"/>
    </location>
</feature>
<name>A0A2Z7AEB0_9LAMI</name>
<gene>
    <name evidence="2" type="ORF">F511_19293</name>
</gene>